<dbReference type="InterPro" id="IPR029062">
    <property type="entry name" value="Class_I_gatase-like"/>
</dbReference>
<dbReference type="Pfam" id="PF23357">
    <property type="entry name" value="DUF7088"/>
    <property type="match status" value="1"/>
</dbReference>
<feature type="transmembrane region" description="Helical" evidence="1">
    <location>
        <begin position="487"/>
        <end position="508"/>
    </location>
</feature>
<name>A0A0P6WVM7_9CHLR</name>
<keyword evidence="5" id="KW-1185">Reference proteome</keyword>
<evidence type="ECO:0000313" key="4">
    <source>
        <dbReference type="EMBL" id="KPL74303.1"/>
    </source>
</evidence>
<proteinExistence type="predicted"/>
<evidence type="ECO:0000313" key="5">
    <source>
        <dbReference type="Proteomes" id="UP000050430"/>
    </source>
</evidence>
<reference evidence="4 5" key="1">
    <citation type="submission" date="2015-07" db="EMBL/GenBank/DDBJ databases">
        <title>Genome sequence of Leptolinea tardivitalis DSM 16556.</title>
        <authorList>
            <person name="Hemp J."/>
            <person name="Ward L.M."/>
            <person name="Pace L.A."/>
            <person name="Fischer W.W."/>
        </authorList>
    </citation>
    <scope>NUCLEOTIDE SEQUENCE [LARGE SCALE GENOMIC DNA]</scope>
    <source>
        <strain evidence="4 5">YMTK-2</strain>
    </source>
</reference>
<dbReference type="InterPro" id="IPR055396">
    <property type="entry name" value="DUF7088"/>
</dbReference>
<feature type="transmembrane region" description="Helical" evidence="1">
    <location>
        <begin position="34"/>
        <end position="53"/>
    </location>
</feature>
<keyword evidence="1" id="KW-1133">Transmembrane helix</keyword>
<dbReference type="OrthoDB" id="9762687at2"/>
<dbReference type="Proteomes" id="UP000050430">
    <property type="component" value="Unassembled WGS sequence"/>
</dbReference>
<keyword evidence="1" id="KW-0472">Membrane</keyword>
<evidence type="ECO:0000256" key="1">
    <source>
        <dbReference type="SAM" id="Phobius"/>
    </source>
</evidence>
<protein>
    <submittedName>
        <fullName evidence="4">Uncharacterized protein</fullName>
    </submittedName>
</protein>
<dbReference type="Pfam" id="PF09822">
    <property type="entry name" value="ABC_transp_aux"/>
    <property type="match status" value="1"/>
</dbReference>
<feature type="transmembrane region" description="Helical" evidence="1">
    <location>
        <begin position="7"/>
        <end position="28"/>
    </location>
</feature>
<sequence length="514" mass="56131">MNNYKKFAPYGLYLSLLAAAASLGLFIVQRKMTLPLQISLAVIVLGLALAVFLDPQKAKETITGRQGKNTSNAFLMVVAVLGILVVLNYLGNTYSRRWDLTEDKQNSLAQESLQILEKLPSKVSVVGYFSPRMSKEAATQLLENYKSSSNGKFDYKFVDPDADPVAAKAAQITRDGTLVLSMDGHSEQITYLDEKEISGALIRLSNPDKRNIYFLTGHGEYELETTTQENKYSRVKAALEAKNYTVNSLNLLKTPSIPDNALAIVIAGGKVALNDKEVDLLKAFLEKGKAVVWLDNPSAESGIKSSDDLFAAYLKSDWGITVDDDLVIDTNVNPPTVIVADKYGNHPITNKLQNLVTLFPGARSVQYDSKHEKVVGYPLVSSSQASWGETDQASIASQKVSPDQKTDRMGPLDVALAAKNIDTNGRLVIIGDAEFANDNNYPQYGNGILLINSIDWAAGQEDLINLTPRDNTQRVLVPPTVFTTGSVMLVTVFLIPGAILAAGIITWIQRKKRG</sequence>
<dbReference type="RefSeq" id="WP_062420781.1">
    <property type="nucleotide sequence ID" value="NZ_BBYA01000004.1"/>
</dbReference>
<feature type="domain" description="DUF7088" evidence="3">
    <location>
        <begin position="102"/>
        <end position="172"/>
    </location>
</feature>
<evidence type="ECO:0000259" key="2">
    <source>
        <dbReference type="Pfam" id="PF09822"/>
    </source>
</evidence>
<dbReference type="AlphaFoldDB" id="A0A0P6WVM7"/>
<gene>
    <name evidence="4" type="ORF">ADM99_01675</name>
</gene>
<dbReference type="EMBL" id="LGCK01000003">
    <property type="protein sequence ID" value="KPL74303.1"/>
    <property type="molecule type" value="Genomic_DNA"/>
</dbReference>
<feature type="transmembrane region" description="Helical" evidence="1">
    <location>
        <begin position="73"/>
        <end position="91"/>
    </location>
</feature>
<dbReference type="InterPro" id="IPR019196">
    <property type="entry name" value="ABC_transp_unknown"/>
</dbReference>
<evidence type="ECO:0000259" key="3">
    <source>
        <dbReference type="Pfam" id="PF23357"/>
    </source>
</evidence>
<organism evidence="4 5">
    <name type="scientific">Leptolinea tardivitalis</name>
    <dbReference type="NCBI Taxonomy" id="229920"/>
    <lineage>
        <taxon>Bacteria</taxon>
        <taxon>Bacillati</taxon>
        <taxon>Chloroflexota</taxon>
        <taxon>Anaerolineae</taxon>
        <taxon>Anaerolineales</taxon>
        <taxon>Anaerolineaceae</taxon>
        <taxon>Leptolinea</taxon>
    </lineage>
</organism>
<accession>A0A0P6WVM7</accession>
<comment type="caution">
    <text evidence="4">The sequence shown here is derived from an EMBL/GenBank/DDBJ whole genome shotgun (WGS) entry which is preliminary data.</text>
</comment>
<dbReference type="SUPFAM" id="SSF52317">
    <property type="entry name" value="Class I glutamine amidotransferase-like"/>
    <property type="match status" value="1"/>
</dbReference>
<dbReference type="STRING" id="229920.ADM99_01675"/>
<feature type="domain" description="ABC-type uncharacterised transport system" evidence="2">
    <location>
        <begin position="209"/>
        <end position="451"/>
    </location>
</feature>
<keyword evidence="1" id="KW-0812">Transmembrane</keyword>